<feature type="domain" description="CAAX prenyl protease 2/Lysostaphin resistance protein A-like" evidence="2">
    <location>
        <begin position="64"/>
        <end position="157"/>
    </location>
</feature>
<protein>
    <submittedName>
        <fullName evidence="3">CPBP family intramembrane glutamic endopeptidase</fullName>
        <ecNumber evidence="3">3.4.-.-</ecNumber>
    </submittedName>
</protein>
<gene>
    <name evidence="3" type="ORF">V6R86_10490</name>
</gene>
<feature type="transmembrane region" description="Helical" evidence="1">
    <location>
        <begin position="66"/>
        <end position="86"/>
    </location>
</feature>
<dbReference type="RefSeq" id="WP_338504381.1">
    <property type="nucleotide sequence ID" value="NZ_CP145607.1"/>
</dbReference>
<feature type="transmembrane region" description="Helical" evidence="1">
    <location>
        <begin position="116"/>
        <end position="136"/>
    </location>
</feature>
<keyword evidence="1" id="KW-0812">Transmembrane</keyword>
<organism evidence="3 4">
    <name type="scientific">Sphingomonas kaistensis</name>
    <dbReference type="NCBI Taxonomy" id="298708"/>
    <lineage>
        <taxon>Bacteria</taxon>
        <taxon>Pseudomonadati</taxon>
        <taxon>Pseudomonadota</taxon>
        <taxon>Alphaproteobacteria</taxon>
        <taxon>Sphingomonadales</taxon>
        <taxon>Sphingomonadaceae</taxon>
        <taxon>Sphingomonas</taxon>
    </lineage>
</organism>
<name>A0ABZ2G3Y3_9SPHN</name>
<dbReference type="EC" id="3.4.-.-" evidence="3"/>
<evidence type="ECO:0000259" key="2">
    <source>
        <dbReference type="Pfam" id="PF02517"/>
    </source>
</evidence>
<dbReference type="GO" id="GO:0016787">
    <property type="term" value="F:hydrolase activity"/>
    <property type="evidence" value="ECO:0007669"/>
    <property type="project" value="UniProtKB-KW"/>
</dbReference>
<evidence type="ECO:0000256" key="1">
    <source>
        <dbReference type="SAM" id="Phobius"/>
    </source>
</evidence>
<feature type="transmembrane region" description="Helical" evidence="1">
    <location>
        <begin position="143"/>
        <end position="164"/>
    </location>
</feature>
<keyword evidence="3" id="KW-0378">Hydrolase</keyword>
<dbReference type="Proteomes" id="UP001382935">
    <property type="component" value="Chromosome"/>
</dbReference>
<dbReference type="EMBL" id="CP145607">
    <property type="protein sequence ID" value="WWM71089.1"/>
    <property type="molecule type" value="Genomic_DNA"/>
</dbReference>
<keyword evidence="1" id="KW-0472">Membrane</keyword>
<evidence type="ECO:0000313" key="3">
    <source>
        <dbReference type="EMBL" id="WWM71089.1"/>
    </source>
</evidence>
<reference evidence="3 4" key="1">
    <citation type="submission" date="2024-02" db="EMBL/GenBank/DDBJ databases">
        <title>Full genome sequence of Sphingomonas kaistensis.</title>
        <authorList>
            <person name="Poletto B.L."/>
            <person name="Silva G."/>
            <person name="Galante D."/>
            <person name="Campos K.R."/>
            <person name="Santos M.B.N."/>
            <person name="Sacchi C.T."/>
        </authorList>
    </citation>
    <scope>NUCLEOTIDE SEQUENCE [LARGE SCALE GENOMIC DNA]</scope>
    <source>
        <strain evidence="3 4">MA4R</strain>
    </source>
</reference>
<keyword evidence="1" id="KW-1133">Transmembrane helix</keyword>
<feature type="transmembrane region" description="Helical" evidence="1">
    <location>
        <begin position="27"/>
        <end position="46"/>
    </location>
</feature>
<feature type="transmembrane region" description="Helical" evidence="1">
    <location>
        <begin position="93"/>
        <end position="110"/>
    </location>
</feature>
<sequence length="169" mass="18640">MDNLPAERRPKALTFLPRALFEPHRPIRYVAIAWACAFFPSLLLSALASHLVPDSGPSFPEVDPTLLLFLLVVFAPVLETLIMGTVLQVLERFFGFLPAVLLSSAGWGIAHSLEAPAWGLVIWWPFLIFSIVFLTWRKRSLGAAFALPMLIHGLQNLGPALLMVSGLNL</sequence>
<dbReference type="InterPro" id="IPR003675">
    <property type="entry name" value="Rce1/LyrA-like_dom"/>
</dbReference>
<evidence type="ECO:0000313" key="4">
    <source>
        <dbReference type="Proteomes" id="UP001382935"/>
    </source>
</evidence>
<proteinExistence type="predicted"/>
<dbReference type="Pfam" id="PF02517">
    <property type="entry name" value="Rce1-like"/>
    <property type="match status" value="1"/>
</dbReference>
<accession>A0ABZ2G3Y3</accession>
<keyword evidence="4" id="KW-1185">Reference proteome</keyword>